<dbReference type="GO" id="GO:0005730">
    <property type="term" value="C:nucleolus"/>
    <property type="evidence" value="ECO:0007669"/>
    <property type="project" value="TreeGrafter"/>
</dbReference>
<dbReference type="InterPro" id="IPR029063">
    <property type="entry name" value="SAM-dependent_MTases_sf"/>
</dbReference>
<dbReference type="CDD" id="cd02440">
    <property type="entry name" value="AdoMet_MTases"/>
    <property type="match status" value="1"/>
</dbReference>
<dbReference type="GO" id="GO:0070476">
    <property type="term" value="P:rRNA (guanine-N7)-methylation"/>
    <property type="evidence" value="ECO:0007669"/>
    <property type="project" value="InterPro"/>
</dbReference>
<sequence length="211" mass="24761">MNDDYYFNVKRKRPEELYNKVTDYYKGEILRKYANSKSMMRIQEKITIRALELLDLNKKEALILDAGCGPGFAAIYLNEAGYRTVALDFISEFLNYYDIKYLNPITADMCFPPFKPNTFDAIISISALQWIYRDLSNKEMHLLLKSLCKSFFQMLKPKSCVVFQFYPKNKEIMDSIGKIFKNNSAFSGNFIIDNPNRQKKRKIFLLLKKQA</sequence>
<dbReference type="AlphaFoldDB" id="A0A0F9N2L5"/>
<protein>
    <recommendedName>
        <fullName evidence="1">Methyltransferase type 11 domain-containing protein</fullName>
    </recommendedName>
</protein>
<gene>
    <name evidence="2" type="ORF">LCGC14_1018680</name>
</gene>
<dbReference type="InterPro" id="IPR039769">
    <property type="entry name" value="Bud23-like"/>
</dbReference>
<evidence type="ECO:0000313" key="2">
    <source>
        <dbReference type="EMBL" id="KKN12219.1"/>
    </source>
</evidence>
<feature type="domain" description="Methyltransferase type 11" evidence="1">
    <location>
        <begin position="64"/>
        <end position="145"/>
    </location>
</feature>
<evidence type="ECO:0000259" key="1">
    <source>
        <dbReference type="Pfam" id="PF08241"/>
    </source>
</evidence>
<dbReference type="GO" id="GO:0016435">
    <property type="term" value="F:rRNA (guanine) methyltransferase activity"/>
    <property type="evidence" value="ECO:0007669"/>
    <property type="project" value="InterPro"/>
</dbReference>
<organism evidence="2">
    <name type="scientific">marine sediment metagenome</name>
    <dbReference type="NCBI Taxonomy" id="412755"/>
    <lineage>
        <taxon>unclassified sequences</taxon>
        <taxon>metagenomes</taxon>
        <taxon>ecological metagenomes</taxon>
    </lineage>
</organism>
<reference evidence="2" key="1">
    <citation type="journal article" date="2015" name="Nature">
        <title>Complex archaea that bridge the gap between prokaryotes and eukaryotes.</title>
        <authorList>
            <person name="Spang A."/>
            <person name="Saw J.H."/>
            <person name="Jorgensen S.L."/>
            <person name="Zaremba-Niedzwiedzka K."/>
            <person name="Martijn J."/>
            <person name="Lind A.E."/>
            <person name="van Eijk R."/>
            <person name="Schleper C."/>
            <person name="Guy L."/>
            <person name="Ettema T.J."/>
        </authorList>
    </citation>
    <scope>NUCLEOTIDE SEQUENCE</scope>
</reference>
<dbReference type="Pfam" id="PF08241">
    <property type="entry name" value="Methyltransf_11"/>
    <property type="match status" value="1"/>
</dbReference>
<comment type="caution">
    <text evidence="2">The sequence shown here is derived from an EMBL/GenBank/DDBJ whole genome shotgun (WGS) entry which is preliminary data.</text>
</comment>
<dbReference type="InterPro" id="IPR013216">
    <property type="entry name" value="Methyltransf_11"/>
</dbReference>
<dbReference type="SUPFAM" id="SSF53335">
    <property type="entry name" value="S-adenosyl-L-methionine-dependent methyltransferases"/>
    <property type="match status" value="1"/>
</dbReference>
<accession>A0A0F9N2L5</accession>
<name>A0A0F9N2L5_9ZZZZ</name>
<dbReference type="EMBL" id="LAZR01004053">
    <property type="protein sequence ID" value="KKN12219.1"/>
    <property type="molecule type" value="Genomic_DNA"/>
</dbReference>
<dbReference type="PANTHER" id="PTHR12734">
    <property type="entry name" value="METHYLTRANSFERASE-RELATED"/>
    <property type="match status" value="1"/>
</dbReference>
<dbReference type="PANTHER" id="PTHR12734:SF0">
    <property type="entry name" value="18S RRNA (GUANINE-N(7))-METHYLTRANSFERASE-RELATED"/>
    <property type="match status" value="1"/>
</dbReference>
<dbReference type="Gene3D" id="3.40.50.150">
    <property type="entry name" value="Vaccinia Virus protein VP39"/>
    <property type="match status" value="1"/>
</dbReference>
<proteinExistence type="predicted"/>